<dbReference type="Proteomes" id="UP001153712">
    <property type="component" value="Chromosome 6"/>
</dbReference>
<protein>
    <submittedName>
        <fullName evidence="1">Uncharacterized protein</fullName>
    </submittedName>
</protein>
<dbReference type="EMBL" id="OU900099">
    <property type="protein sequence ID" value="CAG9863266.1"/>
    <property type="molecule type" value="Genomic_DNA"/>
</dbReference>
<gene>
    <name evidence="1" type="ORF">PHYEVI_LOCUS9564</name>
</gene>
<accession>A0A9N9TV64</accession>
<proteinExistence type="predicted"/>
<dbReference type="AlphaFoldDB" id="A0A9N9TV64"/>
<evidence type="ECO:0000313" key="2">
    <source>
        <dbReference type="Proteomes" id="UP001153712"/>
    </source>
</evidence>
<reference evidence="1" key="1">
    <citation type="submission" date="2022-01" db="EMBL/GenBank/DDBJ databases">
        <authorList>
            <person name="King R."/>
        </authorList>
    </citation>
    <scope>NUCLEOTIDE SEQUENCE</scope>
</reference>
<organism evidence="1 2">
    <name type="scientific">Phyllotreta striolata</name>
    <name type="common">Striped flea beetle</name>
    <name type="synonym">Crioceris striolata</name>
    <dbReference type="NCBI Taxonomy" id="444603"/>
    <lineage>
        <taxon>Eukaryota</taxon>
        <taxon>Metazoa</taxon>
        <taxon>Ecdysozoa</taxon>
        <taxon>Arthropoda</taxon>
        <taxon>Hexapoda</taxon>
        <taxon>Insecta</taxon>
        <taxon>Pterygota</taxon>
        <taxon>Neoptera</taxon>
        <taxon>Endopterygota</taxon>
        <taxon>Coleoptera</taxon>
        <taxon>Polyphaga</taxon>
        <taxon>Cucujiformia</taxon>
        <taxon>Chrysomeloidea</taxon>
        <taxon>Chrysomelidae</taxon>
        <taxon>Galerucinae</taxon>
        <taxon>Alticini</taxon>
        <taxon>Phyllotreta</taxon>
    </lineage>
</organism>
<evidence type="ECO:0000313" key="1">
    <source>
        <dbReference type="EMBL" id="CAG9863266.1"/>
    </source>
</evidence>
<keyword evidence="2" id="KW-1185">Reference proteome</keyword>
<name>A0A9N9TV64_PHYSR</name>
<sequence length="66" mass="6895">MKILNLLILAIKEAKRPEPNYLQDAAIAICSAESANGSAEHGGDFMALARACWDPPLAGGREDAAG</sequence>